<protein>
    <recommendedName>
        <fullName evidence="1">Integrase core domain-containing protein</fullName>
    </recommendedName>
</protein>
<organism evidence="2 3">
    <name type="scientific">Amphimedon queenslandica</name>
    <name type="common">Sponge</name>
    <dbReference type="NCBI Taxonomy" id="400682"/>
    <lineage>
        <taxon>Eukaryota</taxon>
        <taxon>Metazoa</taxon>
        <taxon>Porifera</taxon>
        <taxon>Demospongiae</taxon>
        <taxon>Heteroscleromorpha</taxon>
        <taxon>Haplosclerida</taxon>
        <taxon>Niphatidae</taxon>
        <taxon>Amphimedon</taxon>
    </lineage>
</organism>
<accession>A0AAN0JUV5</accession>
<proteinExistence type="predicted"/>
<evidence type="ECO:0000259" key="1">
    <source>
        <dbReference type="Pfam" id="PF24764"/>
    </source>
</evidence>
<dbReference type="PANTHER" id="PTHR46791:SF5">
    <property type="entry name" value="CLR5 DOMAIN-CONTAINING PROTEIN-RELATED"/>
    <property type="match status" value="1"/>
</dbReference>
<dbReference type="EnsemblMetazoa" id="XM_020005123.1">
    <property type="protein sequence ID" value="XP_019860682.1"/>
    <property type="gene ID" value="LOC109589001"/>
</dbReference>
<reference evidence="2" key="2">
    <citation type="submission" date="2024-06" db="UniProtKB">
        <authorList>
            <consortium name="EnsemblMetazoa"/>
        </authorList>
    </citation>
    <scope>IDENTIFICATION</scope>
</reference>
<name>A0AAN0JUV5_AMPQE</name>
<sequence length="152" mass="17282">MYYNLFYMMEDNGDLNPEDPIQLFCLHFVFLCRINLSLAQFCDAWNKHPMESEHSLSPEQLWITGTAQFHGEITCLQESAESFGVDLDGPLSLETDCEPDCVEVPCVTNPLQQGDYLELKATVDPTKPCEDFGYTYYMNTLSFVNSKIANAL</sequence>
<dbReference type="Proteomes" id="UP000007879">
    <property type="component" value="Unassembled WGS sequence"/>
</dbReference>
<keyword evidence="3" id="KW-1185">Reference proteome</keyword>
<dbReference type="GeneID" id="109589001"/>
<dbReference type="AlphaFoldDB" id="A0AAN0JUV5"/>
<dbReference type="PANTHER" id="PTHR46791">
    <property type="entry name" value="EXPRESSED PROTEIN"/>
    <property type="match status" value="1"/>
</dbReference>
<dbReference type="RefSeq" id="XP_019860682.1">
    <property type="nucleotide sequence ID" value="XM_020005123.1"/>
</dbReference>
<dbReference type="InterPro" id="IPR058913">
    <property type="entry name" value="Integrase_dom_put"/>
</dbReference>
<dbReference type="KEGG" id="aqu:109589001"/>
<reference evidence="3" key="1">
    <citation type="journal article" date="2010" name="Nature">
        <title>The Amphimedon queenslandica genome and the evolution of animal complexity.</title>
        <authorList>
            <person name="Srivastava M."/>
            <person name="Simakov O."/>
            <person name="Chapman J."/>
            <person name="Fahey B."/>
            <person name="Gauthier M.E."/>
            <person name="Mitros T."/>
            <person name="Richards G.S."/>
            <person name="Conaco C."/>
            <person name="Dacre M."/>
            <person name="Hellsten U."/>
            <person name="Larroux C."/>
            <person name="Putnam N.H."/>
            <person name="Stanke M."/>
            <person name="Adamska M."/>
            <person name="Darling A."/>
            <person name="Degnan S.M."/>
            <person name="Oakley T.H."/>
            <person name="Plachetzki D.C."/>
            <person name="Zhai Y."/>
            <person name="Adamski M."/>
            <person name="Calcino A."/>
            <person name="Cummins S.F."/>
            <person name="Goodstein D.M."/>
            <person name="Harris C."/>
            <person name="Jackson D.J."/>
            <person name="Leys S.P."/>
            <person name="Shu S."/>
            <person name="Woodcroft B.J."/>
            <person name="Vervoort M."/>
            <person name="Kosik K.S."/>
            <person name="Manning G."/>
            <person name="Degnan B.M."/>
            <person name="Rokhsar D.S."/>
        </authorList>
    </citation>
    <scope>NUCLEOTIDE SEQUENCE [LARGE SCALE GENOMIC DNA]</scope>
</reference>
<evidence type="ECO:0000313" key="3">
    <source>
        <dbReference type="Proteomes" id="UP000007879"/>
    </source>
</evidence>
<feature type="domain" description="Integrase core" evidence="1">
    <location>
        <begin position="1"/>
        <end position="70"/>
    </location>
</feature>
<evidence type="ECO:0000313" key="2">
    <source>
        <dbReference type="EnsemblMetazoa" id="XP_019860682.1"/>
    </source>
</evidence>
<dbReference type="Pfam" id="PF24764">
    <property type="entry name" value="rva_4"/>
    <property type="match status" value="1"/>
</dbReference>